<evidence type="ECO:0000256" key="4">
    <source>
        <dbReference type="ARBA" id="ARBA00023136"/>
    </source>
</evidence>
<evidence type="ECO:0000256" key="6">
    <source>
        <dbReference type="ARBA" id="ARBA00023237"/>
    </source>
</evidence>
<keyword evidence="5 7" id="KW-0975">Bacterial flagellum</keyword>
<comment type="subunit">
    <text evidence="7">The basal body constitutes a major portion of the flagellar organelle and consists of four rings (L,P,S, and M) mounted on a central rod.</text>
</comment>
<accession>F1Z7M5</accession>
<dbReference type="EMBL" id="AEWJ01000033">
    <property type="protein sequence ID" value="EGD59416.1"/>
    <property type="molecule type" value="Genomic_DNA"/>
</dbReference>
<comment type="caution">
    <text evidence="8">The sequence shown here is derived from an EMBL/GenBank/DDBJ whole genome shotgun (WGS) entry which is preliminary data.</text>
</comment>
<evidence type="ECO:0000256" key="5">
    <source>
        <dbReference type="ARBA" id="ARBA00023143"/>
    </source>
</evidence>
<dbReference type="STRING" id="983920.Y88_1571"/>
<name>F1Z7M5_9SPHN</name>
<keyword evidence="9" id="KW-1185">Reference proteome</keyword>
<evidence type="ECO:0000313" key="9">
    <source>
        <dbReference type="Proteomes" id="UP000004728"/>
    </source>
</evidence>
<keyword evidence="8" id="KW-0969">Cilium</keyword>
<dbReference type="FunCoup" id="F1Z7M5">
    <property type="interactions" value="79"/>
</dbReference>
<dbReference type="OrthoDB" id="9789227at2"/>
<dbReference type="RefSeq" id="WP_008067756.1">
    <property type="nucleotide sequence ID" value="NZ_AQWK01000013.1"/>
</dbReference>
<dbReference type="GO" id="GO:0071973">
    <property type="term" value="P:bacterial-type flagellum-dependent cell motility"/>
    <property type="evidence" value="ECO:0007669"/>
    <property type="project" value="InterPro"/>
</dbReference>
<dbReference type="HAMAP" id="MF_00415">
    <property type="entry name" value="FlgH"/>
    <property type="match status" value="1"/>
</dbReference>
<dbReference type="Proteomes" id="UP000004728">
    <property type="component" value="Unassembled WGS sequence"/>
</dbReference>
<comment type="subcellular location">
    <subcellularLocation>
        <location evidence="7">Cell outer membrane</location>
    </subcellularLocation>
    <subcellularLocation>
        <location evidence="7">Bacterial flagellum basal body</location>
    </subcellularLocation>
</comment>
<organism evidence="8 9">
    <name type="scientific">Novosphingobium nitrogenifigens DSM 19370</name>
    <dbReference type="NCBI Taxonomy" id="983920"/>
    <lineage>
        <taxon>Bacteria</taxon>
        <taxon>Pseudomonadati</taxon>
        <taxon>Pseudomonadota</taxon>
        <taxon>Alphaproteobacteria</taxon>
        <taxon>Sphingomonadales</taxon>
        <taxon>Sphingomonadaceae</taxon>
        <taxon>Novosphingobium</taxon>
    </lineage>
</organism>
<keyword evidence="8" id="KW-0966">Cell projection</keyword>
<dbReference type="AlphaFoldDB" id="F1Z7M5"/>
<evidence type="ECO:0000313" key="8">
    <source>
        <dbReference type="EMBL" id="EGD59416.1"/>
    </source>
</evidence>
<keyword evidence="3" id="KW-0732">Signal</keyword>
<evidence type="ECO:0000256" key="1">
    <source>
        <dbReference type="ARBA" id="ARBA00002591"/>
    </source>
</evidence>
<evidence type="ECO:0000256" key="7">
    <source>
        <dbReference type="HAMAP-Rule" id="MF_00415"/>
    </source>
</evidence>
<dbReference type="PRINTS" id="PR01008">
    <property type="entry name" value="FLGLRINGFLGH"/>
</dbReference>
<evidence type="ECO:0000256" key="2">
    <source>
        <dbReference type="ARBA" id="ARBA00006929"/>
    </source>
</evidence>
<gene>
    <name evidence="7" type="primary">flgH</name>
    <name evidence="8" type="ORF">Y88_1571</name>
</gene>
<dbReference type="GO" id="GO:0009279">
    <property type="term" value="C:cell outer membrane"/>
    <property type="evidence" value="ECO:0007669"/>
    <property type="project" value="UniProtKB-SubCell"/>
</dbReference>
<dbReference type="PANTHER" id="PTHR34933">
    <property type="entry name" value="FLAGELLAR L-RING PROTEIN"/>
    <property type="match status" value="1"/>
</dbReference>
<dbReference type="PANTHER" id="PTHR34933:SF1">
    <property type="entry name" value="FLAGELLAR L-RING PROTEIN"/>
    <property type="match status" value="1"/>
</dbReference>
<sequence>MSMTEGPFDHHFIRSVAGGNADRPLGMRLLLLALVPPAIIALALALRPAPAHAVTKPRPGFEAVLPSAPPANPATGSIFNVNAGYAGLVEGTRAHTVGDAVTIVLVENFNSSKSATGKTQKSGSFAFTPPTKGPLSLLSSNALNSSGAAAFNGQGNASQTSTLGGNIAVTIAEVRRNGTALVKGEKRLLLSQGDEWVQFSGIIRLADVDQYNQIQSSQVADARMIYTGNGSILRASREGWLAKFFSFVNPF</sequence>
<protein>
    <recommendedName>
        <fullName evidence="7">Flagellar L-ring protein</fullName>
    </recommendedName>
    <alternativeName>
        <fullName evidence="7">Basal body L-ring protein</fullName>
    </alternativeName>
</protein>
<proteinExistence type="inferred from homology"/>
<reference evidence="8 9" key="1">
    <citation type="journal article" date="2012" name="J. Bacteriol.">
        <title>Draft Genome Sequence of Novosphingobium nitrogenifigens Y88T.</title>
        <authorList>
            <person name="Strabala T.J."/>
            <person name="Macdonald L."/>
            <person name="Liu V."/>
            <person name="Smit A.M."/>
        </authorList>
    </citation>
    <scope>NUCLEOTIDE SEQUENCE [LARGE SCALE GENOMIC DNA]</scope>
    <source>
        <strain evidence="8 9">DSM 19370</strain>
    </source>
</reference>
<keyword evidence="6 7" id="KW-0998">Cell outer membrane</keyword>
<keyword evidence="8" id="KW-0282">Flagellum</keyword>
<dbReference type="eggNOG" id="COG2063">
    <property type="taxonomic scope" value="Bacteria"/>
</dbReference>
<dbReference type="InParanoid" id="F1Z7M5"/>
<comment type="function">
    <text evidence="1 7">Assembles around the rod to form the L-ring and probably protects the motor/basal body from shearing forces during rotation.</text>
</comment>
<keyword evidence="4 7" id="KW-0472">Membrane</keyword>
<dbReference type="GO" id="GO:0009427">
    <property type="term" value="C:bacterial-type flagellum basal body, distal rod, L ring"/>
    <property type="evidence" value="ECO:0007669"/>
    <property type="project" value="InterPro"/>
</dbReference>
<evidence type="ECO:0000256" key="3">
    <source>
        <dbReference type="ARBA" id="ARBA00022729"/>
    </source>
</evidence>
<dbReference type="InterPro" id="IPR000527">
    <property type="entry name" value="Flag_Lring"/>
</dbReference>
<dbReference type="Pfam" id="PF02107">
    <property type="entry name" value="FlgH"/>
    <property type="match status" value="1"/>
</dbReference>
<dbReference type="GO" id="GO:0003774">
    <property type="term" value="F:cytoskeletal motor activity"/>
    <property type="evidence" value="ECO:0007669"/>
    <property type="project" value="InterPro"/>
</dbReference>
<dbReference type="HOGENOM" id="CLU_069313_0_0_5"/>
<comment type="similarity">
    <text evidence="2 7">Belongs to the FlgH family.</text>
</comment>